<evidence type="ECO:0000313" key="2">
    <source>
        <dbReference type="Proteomes" id="UP000531594"/>
    </source>
</evidence>
<sequence>MLAVSIAALAAKEARKEVNKTQLKMSLDTNISAESISHQENGRYKVQPSICKYYLEQHNNPFVAMEAAVEYIGWGPTKLDGEAADLHRSNVFIKINEELDEMKKSLQKVEDKITKHPRFISDWERKDFEESIQETIDVITGANHYVAILCKELEISWVDMWEQHFTKLVQKGFKKSWPVKQH</sequence>
<reference evidence="1 2" key="1">
    <citation type="submission" date="2020-08" db="EMBL/GenBank/DDBJ databases">
        <title>Genomic Encyclopedia of Type Strains, Phase IV (KMG-IV): sequencing the most valuable type-strain genomes for metagenomic binning, comparative biology and taxonomic classification.</title>
        <authorList>
            <person name="Goeker M."/>
        </authorList>
    </citation>
    <scope>NUCLEOTIDE SEQUENCE [LARGE SCALE GENOMIC DNA]</scope>
    <source>
        <strain evidence="1 2">DSM 5391</strain>
    </source>
</reference>
<keyword evidence="1" id="KW-0238">DNA-binding</keyword>
<dbReference type="Proteomes" id="UP000531594">
    <property type="component" value="Unassembled WGS sequence"/>
</dbReference>
<gene>
    <name evidence="1" type="ORF">HNR53_003168</name>
</gene>
<dbReference type="RefSeq" id="WP_184527567.1">
    <property type="nucleotide sequence ID" value="NZ_JACHGK010000011.1"/>
</dbReference>
<dbReference type="CDD" id="cd00093">
    <property type="entry name" value="HTH_XRE"/>
    <property type="match status" value="1"/>
</dbReference>
<dbReference type="AlphaFoldDB" id="A0A7X0HTD5"/>
<dbReference type="GO" id="GO:0003677">
    <property type="term" value="F:DNA binding"/>
    <property type="evidence" value="ECO:0007669"/>
    <property type="project" value="UniProtKB-KW"/>
</dbReference>
<proteinExistence type="predicted"/>
<comment type="caution">
    <text evidence="1">The sequence shown here is derived from an EMBL/GenBank/DDBJ whole genome shotgun (WGS) entry which is preliminary data.</text>
</comment>
<accession>A0A7X0HTD5</accession>
<dbReference type="SUPFAM" id="SSF47413">
    <property type="entry name" value="lambda repressor-like DNA-binding domains"/>
    <property type="match status" value="1"/>
</dbReference>
<dbReference type="InterPro" id="IPR001387">
    <property type="entry name" value="Cro/C1-type_HTH"/>
</dbReference>
<evidence type="ECO:0000313" key="1">
    <source>
        <dbReference type="EMBL" id="MBB6446509.1"/>
    </source>
</evidence>
<keyword evidence="2" id="KW-1185">Reference proteome</keyword>
<protein>
    <submittedName>
        <fullName evidence="1">DNA-binding XRE family transcriptional regulator</fullName>
    </submittedName>
</protein>
<dbReference type="InterPro" id="IPR010982">
    <property type="entry name" value="Lambda_DNA-bd_dom_sf"/>
</dbReference>
<name>A0A7X0HTD5_9BACI</name>
<dbReference type="EMBL" id="JACHGK010000011">
    <property type="protein sequence ID" value="MBB6446509.1"/>
    <property type="molecule type" value="Genomic_DNA"/>
</dbReference>
<organism evidence="1 2">
    <name type="scientific">Bacillus benzoevorans</name>
    <dbReference type="NCBI Taxonomy" id="1456"/>
    <lineage>
        <taxon>Bacteria</taxon>
        <taxon>Bacillati</taxon>
        <taxon>Bacillota</taxon>
        <taxon>Bacilli</taxon>
        <taxon>Bacillales</taxon>
        <taxon>Bacillaceae</taxon>
        <taxon>Bacillus</taxon>
    </lineage>
</organism>